<protein>
    <submittedName>
        <fullName evidence="2">Uncharacterized protein</fullName>
    </submittedName>
</protein>
<dbReference type="Proteomes" id="UP000277580">
    <property type="component" value="Unassembled WGS sequence"/>
</dbReference>
<dbReference type="InParanoid" id="A0A3N4KVF9"/>
<evidence type="ECO:0000313" key="2">
    <source>
        <dbReference type="EMBL" id="RPB12341.1"/>
    </source>
</evidence>
<evidence type="ECO:0000256" key="1">
    <source>
        <dbReference type="SAM" id="MobiDB-lite"/>
    </source>
</evidence>
<reference evidence="2 3" key="1">
    <citation type="journal article" date="2018" name="Nat. Ecol. Evol.">
        <title>Pezizomycetes genomes reveal the molecular basis of ectomycorrhizal truffle lifestyle.</title>
        <authorList>
            <person name="Murat C."/>
            <person name="Payen T."/>
            <person name="Noel B."/>
            <person name="Kuo A."/>
            <person name="Morin E."/>
            <person name="Chen J."/>
            <person name="Kohler A."/>
            <person name="Krizsan K."/>
            <person name="Balestrini R."/>
            <person name="Da Silva C."/>
            <person name="Montanini B."/>
            <person name="Hainaut M."/>
            <person name="Levati E."/>
            <person name="Barry K.W."/>
            <person name="Belfiori B."/>
            <person name="Cichocki N."/>
            <person name="Clum A."/>
            <person name="Dockter R.B."/>
            <person name="Fauchery L."/>
            <person name="Guy J."/>
            <person name="Iotti M."/>
            <person name="Le Tacon F."/>
            <person name="Lindquist E.A."/>
            <person name="Lipzen A."/>
            <person name="Malagnac F."/>
            <person name="Mello A."/>
            <person name="Molinier V."/>
            <person name="Miyauchi S."/>
            <person name="Poulain J."/>
            <person name="Riccioni C."/>
            <person name="Rubini A."/>
            <person name="Sitrit Y."/>
            <person name="Splivallo R."/>
            <person name="Traeger S."/>
            <person name="Wang M."/>
            <person name="Zifcakova L."/>
            <person name="Wipf D."/>
            <person name="Zambonelli A."/>
            <person name="Paolocci F."/>
            <person name="Nowrousian M."/>
            <person name="Ottonello S."/>
            <person name="Baldrian P."/>
            <person name="Spatafora J.W."/>
            <person name="Henrissat B."/>
            <person name="Nagy L.G."/>
            <person name="Aury J.M."/>
            <person name="Wincker P."/>
            <person name="Grigoriev I.V."/>
            <person name="Bonfante P."/>
            <person name="Martin F.M."/>
        </authorList>
    </citation>
    <scope>NUCLEOTIDE SEQUENCE [LARGE SCALE GENOMIC DNA]</scope>
    <source>
        <strain evidence="2 3">CCBAS932</strain>
    </source>
</reference>
<evidence type="ECO:0000313" key="3">
    <source>
        <dbReference type="Proteomes" id="UP000277580"/>
    </source>
</evidence>
<feature type="region of interest" description="Disordered" evidence="1">
    <location>
        <begin position="71"/>
        <end position="92"/>
    </location>
</feature>
<name>A0A3N4KVF9_9PEZI</name>
<gene>
    <name evidence="2" type="ORF">P167DRAFT_574386</name>
</gene>
<dbReference type="EMBL" id="ML119129">
    <property type="protein sequence ID" value="RPB12341.1"/>
    <property type="molecule type" value="Genomic_DNA"/>
</dbReference>
<feature type="compositionally biased region" description="Pro residues" evidence="1">
    <location>
        <begin position="176"/>
        <end position="189"/>
    </location>
</feature>
<accession>A0A3N4KVF9</accession>
<keyword evidence="3" id="KW-1185">Reference proteome</keyword>
<feature type="region of interest" description="Disordered" evidence="1">
    <location>
        <begin position="176"/>
        <end position="195"/>
    </location>
</feature>
<proteinExistence type="predicted"/>
<organism evidence="2 3">
    <name type="scientific">Morchella conica CCBAS932</name>
    <dbReference type="NCBI Taxonomy" id="1392247"/>
    <lineage>
        <taxon>Eukaryota</taxon>
        <taxon>Fungi</taxon>
        <taxon>Dikarya</taxon>
        <taxon>Ascomycota</taxon>
        <taxon>Pezizomycotina</taxon>
        <taxon>Pezizomycetes</taxon>
        <taxon>Pezizales</taxon>
        <taxon>Morchellaceae</taxon>
        <taxon>Morchella</taxon>
    </lineage>
</organism>
<sequence>MSYSANPDSYSASNAASIDQSLTVISHESGPAPPAELQMRRLEDLRQRVRNIGHDDVPYLFLVGLPPKDGSLSTPTPFEAAEQQPSQLKREIAASPDPAAHAARNQALIDSCLAVIQNSPALTPPEGDEVIEEYDERTLTGAYSGAKTKLRHLRRRVKEMTFMDGMMLTAQAIPPLKPRWRPAPTPPPTRRSIKRTSTPVYYGDDVTIITDEEGAEWEEEEYIRRTPREWMCEQYKKRVASIKRKIERGKKMDGRWLVISFIPRPGYKWGP</sequence>
<dbReference type="AlphaFoldDB" id="A0A3N4KVF9"/>